<feature type="transmembrane region" description="Helical" evidence="8">
    <location>
        <begin position="413"/>
        <end position="436"/>
    </location>
</feature>
<feature type="transmembrane region" description="Helical" evidence="8">
    <location>
        <begin position="327"/>
        <end position="349"/>
    </location>
</feature>
<keyword evidence="5 8" id="KW-0812">Transmembrane</keyword>
<dbReference type="InterPro" id="IPR006042">
    <property type="entry name" value="Xan_ur_permease"/>
</dbReference>
<keyword evidence="10" id="KW-1185">Reference proteome</keyword>
<feature type="transmembrane region" description="Helical" evidence="8">
    <location>
        <begin position="49"/>
        <end position="66"/>
    </location>
</feature>
<dbReference type="Proteomes" id="UP000245488">
    <property type="component" value="Chromosome"/>
</dbReference>
<name>A0A317FZ91_BUTFI</name>
<evidence type="ECO:0000256" key="5">
    <source>
        <dbReference type="ARBA" id="ARBA00022692"/>
    </source>
</evidence>
<feature type="transmembrane region" description="Helical" evidence="8">
    <location>
        <begin position="355"/>
        <end position="377"/>
    </location>
</feature>
<organism evidence="9 10">
    <name type="scientific">Butyrivibrio fibrisolvens</name>
    <dbReference type="NCBI Taxonomy" id="831"/>
    <lineage>
        <taxon>Bacteria</taxon>
        <taxon>Bacillati</taxon>
        <taxon>Bacillota</taxon>
        <taxon>Clostridia</taxon>
        <taxon>Lachnospirales</taxon>
        <taxon>Lachnospiraceae</taxon>
        <taxon>Butyrivibrio</taxon>
    </lineage>
</organism>
<dbReference type="EMBL" id="NXNG01000001">
    <property type="protein sequence ID" value="PWT27045.1"/>
    <property type="molecule type" value="Genomic_DNA"/>
</dbReference>
<reference evidence="9 10" key="1">
    <citation type="submission" date="2017-09" db="EMBL/GenBank/DDBJ databases">
        <title>High-quality draft genome sequence of Butyrivibrio fibrisolvens INBov1, isolated from cow rumen.</title>
        <authorList>
            <person name="Rodriguez Hernaez J."/>
            <person name="Rivarola M."/>
            <person name="Paniego N."/>
            <person name="Cravero S."/>
            <person name="Ceron Cucchi M."/>
            <person name="Martinez M.C."/>
        </authorList>
    </citation>
    <scope>NUCLEOTIDE SEQUENCE [LARGE SCALE GENOMIC DNA]</scope>
    <source>
        <strain evidence="9 10">INBov1</strain>
    </source>
</reference>
<evidence type="ECO:0000256" key="8">
    <source>
        <dbReference type="SAM" id="Phobius"/>
    </source>
</evidence>
<comment type="subcellular location">
    <subcellularLocation>
        <location evidence="1">Cell membrane</location>
        <topology evidence="1">Multi-pass membrane protein</topology>
    </subcellularLocation>
</comment>
<feature type="transmembrane region" description="Helical" evidence="8">
    <location>
        <begin position="389"/>
        <end position="407"/>
    </location>
</feature>
<evidence type="ECO:0000256" key="7">
    <source>
        <dbReference type="ARBA" id="ARBA00023136"/>
    </source>
</evidence>
<feature type="transmembrane region" description="Helical" evidence="8">
    <location>
        <begin position="134"/>
        <end position="156"/>
    </location>
</feature>
<comment type="similarity">
    <text evidence="2">Belongs to the nucleobase:cation symporter-2 (NCS2) (TC 2.A.40) family.</text>
</comment>
<keyword evidence="7 8" id="KW-0472">Membrane</keyword>
<comment type="caution">
    <text evidence="9">The sequence shown here is derived from an EMBL/GenBank/DDBJ whole genome shotgun (WGS) entry which is preliminary data.</text>
</comment>
<feature type="transmembrane region" description="Helical" evidence="8">
    <location>
        <begin position="162"/>
        <end position="181"/>
    </location>
</feature>
<dbReference type="InterPro" id="IPR006043">
    <property type="entry name" value="NCS2"/>
</dbReference>
<evidence type="ECO:0000256" key="3">
    <source>
        <dbReference type="ARBA" id="ARBA00022448"/>
    </source>
</evidence>
<dbReference type="RefSeq" id="WP_022753696.1">
    <property type="nucleotide sequence ID" value="NZ_CM009896.1"/>
</dbReference>
<keyword evidence="4" id="KW-1003">Cell membrane</keyword>
<evidence type="ECO:0000313" key="10">
    <source>
        <dbReference type="Proteomes" id="UP000245488"/>
    </source>
</evidence>
<evidence type="ECO:0000256" key="2">
    <source>
        <dbReference type="ARBA" id="ARBA00008821"/>
    </source>
</evidence>
<evidence type="ECO:0000313" key="9">
    <source>
        <dbReference type="EMBL" id="PWT27045.1"/>
    </source>
</evidence>
<dbReference type="GO" id="GO:0005886">
    <property type="term" value="C:plasma membrane"/>
    <property type="evidence" value="ECO:0007669"/>
    <property type="project" value="UniProtKB-SubCell"/>
</dbReference>
<dbReference type="AlphaFoldDB" id="A0A317FZ91"/>
<dbReference type="SMR" id="A0A317FZ91"/>
<gene>
    <name evidence="9" type="ORF">CPT75_07975</name>
</gene>
<evidence type="ECO:0000256" key="4">
    <source>
        <dbReference type="ARBA" id="ARBA00022475"/>
    </source>
</evidence>
<accession>A0A317FZ91</accession>
<evidence type="ECO:0000256" key="6">
    <source>
        <dbReference type="ARBA" id="ARBA00022989"/>
    </source>
</evidence>
<keyword evidence="6 8" id="KW-1133">Transmembrane helix</keyword>
<feature type="transmembrane region" description="Helical" evidence="8">
    <location>
        <begin position="101"/>
        <end position="122"/>
    </location>
</feature>
<proteinExistence type="inferred from homology"/>
<dbReference type="Pfam" id="PF00860">
    <property type="entry name" value="Xan_ur_permease"/>
    <property type="match status" value="1"/>
</dbReference>
<feature type="transmembrane region" description="Helical" evidence="8">
    <location>
        <begin position="188"/>
        <end position="205"/>
    </location>
</feature>
<dbReference type="PANTHER" id="PTHR42810:SF4">
    <property type="entry name" value="URIC ACID TRANSPORTER UACT"/>
    <property type="match status" value="1"/>
</dbReference>
<evidence type="ECO:0000256" key="1">
    <source>
        <dbReference type="ARBA" id="ARBA00004651"/>
    </source>
</evidence>
<dbReference type="PANTHER" id="PTHR42810">
    <property type="entry name" value="PURINE PERMEASE C1399.01C-RELATED"/>
    <property type="match status" value="1"/>
</dbReference>
<feature type="transmembrane region" description="Helical" evidence="8">
    <location>
        <begin position="21"/>
        <end position="43"/>
    </location>
</feature>
<keyword evidence="3" id="KW-0813">Transport</keyword>
<protein>
    <submittedName>
        <fullName evidence="9">ABC transporter permease</fullName>
    </submittedName>
</protein>
<feature type="transmembrane region" description="Helical" evidence="8">
    <location>
        <begin position="245"/>
        <end position="263"/>
    </location>
</feature>
<dbReference type="NCBIfam" id="TIGR00801">
    <property type="entry name" value="ncs2"/>
    <property type="match status" value="1"/>
</dbReference>
<dbReference type="GO" id="GO:0042907">
    <property type="term" value="F:xanthine transmembrane transporter activity"/>
    <property type="evidence" value="ECO:0007669"/>
    <property type="project" value="TreeGrafter"/>
</dbReference>
<feature type="transmembrane region" description="Helical" evidence="8">
    <location>
        <begin position="73"/>
        <end position="89"/>
    </location>
</feature>
<sequence length="469" mass="49273">MGKNTKTFDEPIYDARTLGTGRMLVLGIQHMFAMFGATVLVPIITGLDVSTTLLFAGLGTLLFHLITGRKVPAFLGSSFAFLGGYAAVAPLLSDGSSNKELLPYACFGVAVSGLLYLVLAFLFRTFGAGRVMKFFPPVVTGPIIIAIGLNLAPSAINNCADNWNWIPAITAIAIVICCNIWGKGLVRIVPILLGVLGSYLVSAIMDALGVEMIDYSQVASAAWIGFPVHFDNTVFSLFAKGFDSGVLITAVITIVPIAFATMMEHIGDISAISSTTGRNYIKDPGLHRTLIGDGLATTIASLFGAPANTTYGENTGVLTLTKVYDPLVIRIAAGFAVLMSFCPKFAAIIETMPSGTIGGISLVLYGMISAVGIRNLVETHVDFSKSRNVLVAAMIMVLTIGISYSSAGSLPLPFGGVSLSGLATGSLVGILLNAVLPGKDYKFEDELPNPTGVDFEMTQGESDNMGKAQ</sequence>